<evidence type="ECO:0000259" key="7">
    <source>
        <dbReference type="Pfam" id="PF24763"/>
    </source>
</evidence>
<evidence type="ECO:0000256" key="6">
    <source>
        <dbReference type="SAM" id="Phobius"/>
    </source>
</evidence>
<proteinExistence type="predicted"/>
<reference evidence="8 9" key="1">
    <citation type="journal article" date="2015" name="Genome Announc.">
        <title>Draft Genome Sequence of Cyanobacterium Hassallia byssoidea Strain VB512170, Isolated from Monuments in India.</title>
        <authorList>
            <person name="Singh D."/>
            <person name="Chandrababunaidu M.M."/>
            <person name="Panda A."/>
            <person name="Sen D."/>
            <person name="Bhattacharyya S."/>
            <person name="Adhikary S.P."/>
            <person name="Tripathy S."/>
        </authorList>
    </citation>
    <scope>NUCLEOTIDE SEQUENCE [LARGE SCALE GENOMIC DNA]</scope>
    <source>
        <strain evidence="8 9">VB512170</strain>
    </source>
</reference>
<evidence type="ECO:0000256" key="5">
    <source>
        <dbReference type="SAM" id="MobiDB-lite"/>
    </source>
</evidence>
<dbReference type="Proteomes" id="UP000031549">
    <property type="component" value="Unassembled WGS sequence"/>
</dbReference>
<keyword evidence="4 6" id="KW-0472">Membrane</keyword>
<evidence type="ECO:0000256" key="1">
    <source>
        <dbReference type="ARBA" id="ARBA00004141"/>
    </source>
</evidence>
<evidence type="ECO:0000256" key="4">
    <source>
        <dbReference type="ARBA" id="ARBA00023136"/>
    </source>
</evidence>
<feature type="domain" description="CGL160/ATPI" evidence="7">
    <location>
        <begin position="28"/>
        <end position="138"/>
    </location>
</feature>
<evidence type="ECO:0000256" key="3">
    <source>
        <dbReference type="ARBA" id="ARBA00022989"/>
    </source>
</evidence>
<comment type="subcellular location">
    <subcellularLocation>
        <location evidence="1">Membrane</location>
        <topology evidence="1">Multi-pass membrane protein</topology>
    </subcellularLocation>
</comment>
<comment type="caution">
    <text evidence="8">The sequence shown here is derived from an EMBL/GenBank/DDBJ whole genome shotgun (WGS) entry which is preliminary data.</text>
</comment>
<dbReference type="Pfam" id="PF24763">
    <property type="entry name" value="CGL160_C"/>
    <property type="match status" value="1"/>
</dbReference>
<gene>
    <name evidence="8" type="ORF">PI95_002280</name>
</gene>
<dbReference type="GO" id="GO:0016020">
    <property type="term" value="C:membrane"/>
    <property type="evidence" value="ECO:0007669"/>
    <property type="project" value="UniProtKB-SubCell"/>
</dbReference>
<organism evidence="8 9">
    <name type="scientific">Hassallia byssoidea VB512170</name>
    <dbReference type="NCBI Taxonomy" id="1304833"/>
    <lineage>
        <taxon>Bacteria</taxon>
        <taxon>Bacillati</taxon>
        <taxon>Cyanobacteriota</taxon>
        <taxon>Cyanophyceae</taxon>
        <taxon>Nostocales</taxon>
        <taxon>Tolypothrichaceae</taxon>
        <taxon>Hassallia</taxon>
    </lineage>
</organism>
<dbReference type="AlphaFoldDB" id="A0A846H290"/>
<feature type="transmembrane region" description="Helical" evidence="6">
    <location>
        <begin position="121"/>
        <end position="144"/>
    </location>
</feature>
<feature type="region of interest" description="Disordered" evidence="5">
    <location>
        <begin position="1"/>
        <end position="27"/>
    </location>
</feature>
<dbReference type="InterPro" id="IPR056309">
    <property type="entry name" value="CGL160/ATPI_dom"/>
</dbReference>
<keyword evidence="2 6" id="KW-0812">Transmembrane</keyword>
<name>A0A846H290_9CYAN</name>
<feature type="transmembrane region" description="Helical" evidence="6">
    <location>
        <begin position="42"/>
        <end position="61"/>
    </location>
</feature>
<feature type="compositionally biased region" description="Polar residues" evidence="5">
    <location>
        <begin position="1"/>
        <end position="17"/>
    </location>
</feature>
<evidence type="ECO:0000313" key="9">
    <source>
        <dbReference type="Proteomes" id="UP000031549"/>
    </source>
</evidence>
<sequence length="147" mass="16549">MSLSDESINPTPTTRQDAQPGFEDTEPASSSMEEFYQLFQKLLKITLVLTGIIFISVWIFYSLNIALNYLIGACAGVVYLKLLARDVERLGSEKKSLSKDRFALFIGLMVVATQWRDLHVLPIFLGFLTYKATLIVYTVQTAFIPDS</sequence>
<evidence type="ECO:0000256" key="2">
    <source>
        <dbReference type="ARBA" id="ARBA00022692"/>
    </source>
</evidence>
<accession>A0A846H290</accession>
<keyword evidence="3 6" id="KW-1133">Transmembrane helix</keyword>
<keyword evidence="9" id="KW-1185">Reference proteome</keyword>
<dbReference type="RefSeq" id="WP_039738800.1">
    <property type="nucleotide sequence ID" value="NZ_JTCM02000003.1"/>
</dbReference>
<evidence type="ECO:0000313" key="8">
    <source>
        <dbReference type="EMBL" id="NEU71435.1"/>
    </source>
</evidence>
<protein>
    <submittedName>
        <fullName evidence="8">ATP synthase subunit I</fullName>
    </submittedName>
</protein>
<dbReference type="EMBL" id="JTCM02000003">
    <property type="protein sequence ID" value="NEU71435.1"/>
    <property type="molecule type" value="Genomic_DNA"/>
</dbReference>